<organism evidence="2 3">
    <name type="scientific">Amycolatopsis acidicola</name>
    <dbReference type="NCBI Taxonomy" id="2596893"/>
    <lineage>
        <taxon>Bacteria</taxon>
        <taxon>Bacillati</taxon>
        <taxon>Actinomycetota</taxon>
        <taxon>Actinomycetes</taxon>
        <taxon>Pseudonocardiales</taxon>
        <taxon>Pseudonocardiaceae</taxon>
        <taxon>Amycolatopsis</taxon>
    </lineage>
</organism>
<dbReference type="Proteomes" id="UP000319769">
    <property type="component" value="Unassembled WGS sequence"/>
</dbReference>
<evidence type="ECO:0000313" key="2">
    <source>
        <dbReference type="EMBL" id="KAA9160508.1"/>
    </source>
</evidence>
<accession>A0A5N0V554</accession>
<comment type="similarity">
    <text evidence="1">Belongs to the enoyl-CoA hydratase/isomerase family.</text>
</comment>
<gene>
    <name evidence="2" type="ORF">FPZ12_016875</name>
</gene>
<dbReference type="PANTHER" id="PTHR43459">
    <property type="entry name" value="ENOYL-COA HYDRATASE"/>
    <property type="match status" value="1"/>
</dbReference>
<dbReference type="GO" id="GO:0016853">
    <property type="term" value="F:isomerase activity"/>
    <property type="evidence" value="ECO:0007669"/>
    <property type="project" value="UniProtKB-KW"/>
</dbReference>
<protein>
    <submittedName>
        <fullName evidence="2">Enoyl-CoA hydratase/isomerase family protein</fullName>
    </submittedName>
</protein>
<evidence type="ECO:0000256" key="1">
    <source>
        <dbReference type="ARBA" id="ARBA00005254"/>
    </source>
</evidence>
<dbReference type="InterPro" id="IPR029045">
    <property type="entry name" value="ClpP/crotonase-like_dom_sf"/>
</dbReference>
<keyword evidence="3" id="KW-1185">Reference proteome</keyword>
<name>A0A5N0V554_9PSEU</name>
<comment type="caution">
    <text evidence="2">The sequence shown here is derived from an EMBL/GenBank/DDBJ whole genome shotgun (WGS) entry which is preliminary data.</text>
</comment>
<sequence length="264" mass="27494">MTAEYESLTVSEKNAVAEITLCRPELLNRFDAVGEAELAAVLREIARDDGVRAVVLLAEGRAFSAGGDFDLMLEVNVDLPARQAALQRARDLLDAITHLPQPMVVGVQGAAIGLGATVPLGSDAVVASRNATIADTHVGIALVAGDGGALFWPQSAGMLRARRHLLTGDPLDAAKAYEFGLVTDLVDTPDDVAPKAREIAGRIAALAPLAVQGTKAALNQLTRQRAGEVLETALLAEGVTLGSADLVEAIAAFKEKRSGAYVGR</sequence>
<dbReference type="InterPro" id="IPR001753">
    <property type="entry name" value="Enoyl-CoA_hydra/iso"/>
</dbReference>
<dbReference type="OrthoDB" id="9777711at2"/>
<dbReference type="Pfam" id="PF00378">
    <property type="entry name" value="ECH_1"/>
    <property type="match status" value="1"/>
</dbReference>
<dbReference type="PANTHER" id="PTHR43459:SF3">
    <property type="entry name" value="ENOYL-COA HYDRATASE ECHA15 (ENOYL HYDRASE) (UNSATURATED ACYL-COA HYDRATASE) (CROTONASE)-RELATED"/>
    <property type="match status" value="1"/>
</dbReference>
<dbReference type="AlphaFoldDB" id="A0A5N0V554"/>
<dbReference type="CDD" id="cd06558">
    <property type="entry name" value="crotonase-like"/>
    <property type="match status" value="1"/>
</dbReference>
<dbReference type="Gene3D" id="1.10.12.10">
    <property type="entry name" value="Lyase 2-enoyl-coa Hydratase, Chain A, domain 2"/>
    <property type="match status" value="1"/>
</dbReference>
<dbReference type="SUPFAM" id="SSF52096">
    <property type="entry name" value="ClpP/crotonase"/>
    <property type="match status" value="1"/>
</dbReference>
<dbReference type="Gene3D" id="3.90.226.10">
    <property type="entry name" value="2-enoyl-CoA Hydratase, Chain A, domain 1"/>
    <property type="match status" value="1"/>
</dbReference>
<dbReference type="EMBL" id="VMNW02000021">
    <property type="protein sequence ID" value="KAA9160508.1"/>
    <property type="molecule type" value="Genomic_DNA"/>
</dbReference>
<reference evidence="2" key="1">
    <citation type="submission" date="2019-09" db="EMBL/GenBank/DDBJ databases">
        <authorList>
            <person name="Teo W.F.A."/>
            <person name="Duangmal K."/>
        </authorList>
    </citation>
    <scope>NUCLEOTIDE SEQUENCE [LARGE SCALE GENOMIC DNA]</scope>
    <source>
        <strain evidence="2">K81G1</strain>
    </source>
</reference>
<evidence type="ECO:0000313" key="3">
    <source>
        <dbReference type="Proteomes" id="UP000319769"/>
    </source>
</evidence>
<proteinExistence type="inferred from homology"/>
<dbReference type="RefSeq" id="WP_144754652.1">
    <property type="nucleotide sequence ID" value="NZ_VMNW02000021.1"/>
</dbReference>
<dbReference type="InterPro" id="IPR014748">
    <property type="entry name" value="Enoyl-CoA_hydra_C"/>
</dbReference>